<evidence type="ECO:0000313" key="2">
    <source>
        <dbReference type="EMBL" id="MBA9029326.1"/>
    </source>
</evidence>
<evidence type="ECO:0008006" key="4">
    <source>
        <dbReference type="Google" id="ProtNLM"/>
    </source>
</evidence>
<comment type="caution">
    <text evidence="2">The sequence shown here is derived from an EMBL/GenBank/DDBJ whole genome shotgun (WGS) entry which is preliminary data.</text>
</comment>
<gene>
    <name evidence="2" type="ORF">HNP81_004699</name>
</gene>
<protein>
    <recommendedName>
        <fullName evidence="4">PH domain-containing protein</fullName>
    </recommendedName>
</protein>
<evidence type="ECO:0000256" key="1">
    <source>
        <dbReference type="SAM" id="Phobius"/>
    </source>
</evidence>
<dbReference type="InterPro" id="IPR046139">
    <property type="entry name" value="DUF6141"/>
</dbReference>
<keyword evidence="1" id="KW-0472">Membrane</keyword>
<dbReference type="Pfam" id="PF19638">
    <property type="entry name" value="DUF6141"/>
    <property type="match status" value="1"/>
</dbReference>
<feature type="transmembrane region" description="Helical" evidence="1">
    <location>
        <begin position="20"/>
        <end position="41"/>
    </location>
</feature>
<reference evidence="2 3" key="1">
    <citation type="submission" date="2020-08" db="EMBL/GenBank/DDBJ databases">
        <title>Genomic Encyclopedia of Type Strains, Phase IV (KMG-IV): sequencing the most valuable type-strain genomes for metagenomic binning, comparative biology and taxonomic classification.</title>
        <authorList>
            <person name="Goeker M."/>
        </authorList>
    </citation>
    <scope>NUCLEOTIDE SEQUENCE [LARGE SCALE GENOMIC DNA]</scope>
    <source>
        <strain evidence="2 3">DSM 105481</strain>
    </source>
</reference>
<feature type="transmembrane region" description="Helical" evidence="1">
    <location>
        <begin position="53"/>
        <end position="73"/>
    </location>
</feature>
<dbReference type="Proteomes" id="UP000626697">
    <property type="component" value="Unassembled WGS sequence"/>
</dbReference>
<name>A0ABR6CWC3_9BACI</name>
<organism evidence="2 3">
    <name type="scientific">Peribacillus huizhouensis</name>
    <dbReference type="NCBI Taxonomy" id="1501239"/>
    <lineage>
        <taxon>Bacteria</taxon>
        <taxon>Bacillati</taxon>
        <taxon>Bacillota</taxon>
        <taxon>Bacilli</taxon>
        <taxon>Bacillales</taxon>
        <taxon>Bacillaceae</taxon>
        <taxon>Peribacillus</taxon>
    </lineage>
</organism>
<dbReference type="EMBL" id="JACJHX010000032">
    <property type="protein sequence ID" value="MBA9029326.1"/>
    <property type="molecule type" value="Genomic_DNA"/>
</dbReference>
<keyword evidence="3" id="KW-1185">Reference proteome</keyword>
<sequence>MERQEHVIFREVQRPRQIWVWVLILLIAAFMWFNFIQQVIFGIPVGDNPAPDVILVLLWLVFGIVFPLCLLGFMKLITEVRRDGLYVRYVPFHIHYKSFLFKDMVRYKAITYRPLGRFGGWGIRFNAKGETAYNMNGNQGIELQLTNNTVVIGSQDPDGLVKALDSAQETQ</sequence>
<keyword evidence="1" id="KW-0812">Transmembrane</keyword>
<proteinExistence type="predicted"/>
<keyword evidence="1" id="KW-1133">Transmembrane helix</keyword>
<dbReference type="RefSeq" id="WP_028391188.1">
    <property type="nucleotide sequence ID" value="NZ_JACJHX010000032.1"/>
</dbReference>
<accession>A0ABR6CWC3</accession>
<evidence type="ECO:0000313" key="3">
    <source>
        <dbReference type="Proteomes" id="UP000626697"/>
    </source>
</evidence>